<gene>
    <name evidence="1" type="ORF">NDU88_001998</name>
</gene>
<evidence type="ECO:0000313" key="2">
    <source>
        <dbReference type="Proteomes" id="UP001066276"/>
    </source>
</evidence>
<evidence type="ECO:0008006" key="3">
    <source>
        <dbReference type="Google" id="ProtNLM"/>
    </source>
</evidence>
<dbReference type="Proteomes" id="UP001066276">
    <property type="component" value="Chromosome 5"/>
</dbReference>
<reference evidence="1" key="1">
    <citation type="journal article" date="2022" name="bioRxiv">
        <title>Sequencing and chromosome-scale assembly of the giantPleurodeles waltlgenome.</title>
        <authorList>
            <person name="Brown T."/>
            <person name="Elewa A."/>
            <person name="Iarovenko S."/>
            <person name="Subramanian E."/>
            <person name="Araus A.J."/>
            <person name="Petzold A."/>
            <person name="Susuki M."/>
            <person name="Suzuki K.-i.T."/>
            <person name="Hayashi T."/>
            <person name="Toyoda A."/>
            <person name="Oliveira C."/>
            <person name="Osipova E."/>
            <person name="Leigh N.D."/>
            <person name="Simon A."/>
            <person name="Yun M.H."/>
        </authorList>
    </citation>
    <scope>NUCLEOTIDE SEQUENCE</scope>
    <source>
        <strain evidence="1">20211129_DDA</strain>
        <tissue evidence="1">Liver</tissue>
    </source>
</reference>
<comment type="caution">
    <text evidence="1">The sequence shown here is derived from an EMBL/GenBank/DDBJ whole genome shotgun (WGS) entry which is preliminary data.</text>
</comment>
<evidence type="ECO:0000313" key="1">
    <source>
        <dbReference type="EMBL" id="KAJ1149181.1"/>
    </source>
</evidence>
<dbReference type="EMBL" id="JANPWB010000009">
    <property type="protein sequence ID" value="KAJ1149181.1"/>
    <property type="molecule type" value="Genomic_DNA"/>
</dbReference>
<feature type="non-terminal residue" evidence="1">
    <location>
        <position position="168"/>
    </location>
</feature>
<organism evidence="1 2">
    <name type="scientific">Pleurodeles waltl</name>
    <name type="common">Iberian ribbed newt</name>
    <dbReference type="NCBI Taxonomy" id="8319"/>
    <lineage>
        <taxon>Eukaryota</taxon>
        <taxon>Metazoa</taxon>
        <taxon>Chordata</taxon>
        <taxon>Craniata</taxon>
        <taxon>Vertebrata</taxon>
        <taxon>Euteleostomi</taxon>
        <taxon>Amphibia</taxon>
        <taxon>Batrachia</taxon>
        <taxon>Caudata</taxon>
        <taxon>Salamandroidea</taxon>
        <taxon>Salamandridae</taxon>
        <taxon>Pleurodelinae</taxon>
        <taxon>Pleurodeles</taxon>
    </lineage>
</organism>
<proteinExistence type="predicted"/>
<accession>A0AAV7R8Q5</accession>
<feature type="non-terminal residue" evidence="1">
    <location>
        <position position="1"/>
    </location>
</feature>
<name>A0AAV7R8Q5_PLEWA</name>
<dbReference type="AlphaFoldDB" id="A0AAV7R8Q5"/>
<protein>
    <recommendedName>
        <fullName evidence="3">Growth hormone receptor</fullName>
    </recommendedName>
</protein>
<sequence>LILNEELPDISDANLERKITSPTHTVEVAESQIILTAENQMLLTCTCSEQAYEKTDSSSSLGGTAPENQVVLNPENEMTLSCTCPEEVFINKELSSHIAGLTLGEELPVILLDANPGSKMPSSTHIFEGAVPESQIDLNVQNQKSLLCTCPEKVCTTADTDTYPTYEK</sequence>
<keyword evidence="2" id="KW-1185">Reference proteome</keyword>